<dbReference type="InterPro" id="IPR029066">
    <property type="entry name" value="PLP-binding_barrel"/>
</dbReference>
<accession>A0A0C2VVH2</accession>
<organism evidence="5 6">
    <name type="scientific">Jeotgalibacillus campisalis</name>
    <dbReference type="NCBI Taxonomy" id="220754"/>
    <lineage>
        <taxon>Bacteria</taxon>
        <taxon>Bacillati</taxon>
        <taxon>Bacillota</taxon>
        <taxon>Bacilli</taxon>
        <taxon>Bacillales</taxon>
        <taxon>Caryophanaceae</taxon>
        <taxon>Jeotgalibacillus</taxon>
    </lineage>
</organism>
<dbReference type="GO" id="GO:0030170">
    <property type="term" value="F:pyridoxal phosphate binding"/>
    <property type="evidence" value="ECO:0007669"/>
    <property type="project" value="TreeGrafter"/>
</dbReference>
<gene>
    <name evidence="5" type="ORF">KR50_14470</name>
</gene>
<dbReference type="CDD" id="cd06815">
    <property type="entry name" value="PLPDE_III_AR_like_1"/>
    <property type="match status" value="1"/>
</dbReference>
<evidence type="ECO:0000256" key="2">
    <source>
        <dbReference type="ARBA" id="ARBA00022898"/>
    </source>
</evidence>
<dbReference type="SUPFAM" id="SSF51419">
    <property type="entry name" value="PLP-binding barrel"/>
    <property type="match status" value="1"/>
</dbReference>
<dbReference type="PATRIC" id="fig|220754.4.peg.1471"/>
<evidence type="ECO:0000313" key="5">
    <source>
        <dbReference type="EMBL" id="KIL48411.1"/>
    </source>
</evidence>
<dbReference type="RefSeq" id="WP_232304253.1">
    <property type="nucleotide sequence ID" value="NZ_JXRR01000013.1"/>
</dbReference>
<keyword evidence="6" id="KW-1185">Reference proteome</keyword>
<evidence type="ECO:0000256" key="3">
    <source>
        <dbReference type="ARBA" id="ARBA00023235"/>
    </source>
</evidence>
<dbReference type="InterPro" id="IPR000821">
    <property type="entry name" value="Ala_racemase"/>
</dbReference>
<comment type="caution">
    <text evidence="5">The sequence shown here is derived from an EMBL/GenBank/DDBJ whole genome shotgun (WGS) entry which is preliminary data.</text>
</comment>
<proteinExistence type="predicted"/>
<name>A0A0C2VVH2_9BACL</name>
<dbReference type="InterPro" id="IPR001608">
    <property type="entry name" value="Ala_racemase_N"/>
</dbReference>
<reference evidence="5 6" key="1">
    <citation type="submission" date="2015-01" db="EMBL/GenBank/DDBJ databases">
        <title>Jeotgalibacillus campisalis genome sequencing.</title>
        <authorList>
            <person name="Goh K.M."/>
            <person name="Chan K.-G."/>
            <person name="Yaakop A.S."/>
            <person name="Ee R."/>
            <person name="Gan H.M."/>
            <person name="Chan C.S."/>
        </authorList>
    </citation>
    <scope>NUCLEOTIDE SEQUENCE [LARGE SCALE GENOMIC DNA]</scope>
    <source>
        <strain evidence="5 6">SF-57</strain>
    </source>
</reference>
<dbReference type="PANTHER" id="PTHR30511">
    <property type="entry name" value="ALANINE RACEMASE"/>
    <property type="match status" value="1"/>
</dbReference>
<dbReference type="Gene3D" id="3.20.20.10">
    <property type="entry name" value="Alanine racemase"/>
    <property type="match status" value="1"/>
</dbReference>
<dbReference type="PANTHER" id="PTHR30511:SF3">
    <property type="entry name" value="LYSINE RACEMASE"/>
    <property type="match status" value="1"/>
</dbReference>
<evidence type="ECO:0000256" key="1">
    <source>
        <dbReference type="ARBA" id="ARBA00001933"/>
    </source>
</evidence>
<sequence>MNAANQPFVETHFNHSLPKMEINLSKISHNARKINAMYGVKGINVMAVTKGVCGSLEIANMLTDNGIGQLGDSKIENIKQMKDAGVQAEFVLLRTPALSQIEAVAEYADISMQTELTVIERLSQCAIVRNTVKKIILMIELGDLREGVMPDQLDHYIPQITQMSGIELVGIGANFACFGGVKPDTEKMKTLSTLAIAIRKQYALPLPIVSGGNSANYNWFSSSEEMGEINHLRIGESILLGRETLSREPIPGLYTDAFTFYSEVIESKIKPSVPYGQIAQNVLGLYPSFDEMGDIRRCILGVGFQDVLVSGLTPLLDLNIIGSSSDHTVLNAKNVELQVGDAVAFSVNYGALLSIMTSAAVAKEYI</sequence>
<dbReference type="GO" id="GO:0008784">
    <property type="term" value="F:alanine racemase activity"/>
    <property type="evidence" value="ECO:0007669"/>
    <property type="project" value="TreeGrafter"/>
</dbReference>
<dbReference type="Pfam" id="PF01168">
    <property type="entry name" value="Ala_racemase_N"/>
    <property type="match status" value="1"/>
</dbReference>
<protein>
    <recommendedName>
        <fullName evidence="4">Alanine racemase N-terminal domain-containing protein</fullName>
    </recommendedName>
</protein>
<evidence type="ECO:0000313" key="6">
    <source>
        <dbReference type="Proteomes" id="UP000031972"/>
    </source>
</evidence>
<dbReference type="EMBL" id="JXRR01000013">
    <property type="protein sequence ID" value="KIL48411.1"/>
    <property type="molecule type" value="Genomic_DNA"/>
</dbReference>
<dbReference type="GO" id="GO:0005829">
    <property type="term" value="C:cytosol"/>
    <property type="evidence" value="ECO:0007669"/>
    <property type="project" value="TreeGrafter"/>
</dbReference>
<evidence type="ECO:0000259" key="4">
    <source>
        <dbReference type="Pfam" id="PF01168"/>
    </source>
</evidence>
<dbReference type="AlphaFoldDB" id="A0A0C2VVH2"/>
<keyword evidence="3" id="KW-0413">Isomerase</keyword>
<keyword evidence="2" id="KW-0663">Pyridoxal phosphate</keyword>
<comment type="cofactor">
    <cofactor evidence="1">
        <name>pyridoxal 5'-phosphate</name>
        <dbReference type="ChEBI" id="CHEBI:597326"/>
    </cofactor>
</comment>
<dbReference type="Proteomes" id="UP000031972">
    <property type="component" value="Unassembled WGS sequence"/>
</dbReference>
<feature type="domain" description="Alanine racemase N-terminal" evidence="4">
    <location>
        <begin position="22"/>
        <end position="238"/>
    </location>
</feature>